<dbReference type="eggNOG" id="ENOG5030Y9X">
    <property type="taxonomic scope" value="Bacteria"/>
</dbReference>
<dbReference type="AlphaFoldDB" id="F4LML4"/>
<dbReference type="Proteomes" id="UP000006546">
    <property type="component" value="Chromosome"/>
</dbReference>
<evidence type="ECO:0000313" key="2">
    <source>
        <dbReference type="Proteomes" id="UP000006546"/>
    </source>
</evidence>
<name>F4LML4_TREBD</name>
<evidence type="ECO:0000313" key="1">
    <source>
        <dbReference type="EMBL" id="AEE16761.1"/>
    </source>
</evidence>
<organism evidence="1 2">
    <name type="scientific">Treponema brennaborense (strain DSM 12168 / CIP 105900 / DD5/3)</name>
    <dbReference type="NCBI Taxonomy" id="906968"/>
    <lineage>
        <taxon>Bacteria</taxon>
        <taxon>Pseudomonadati</taxon>
        <taxon>Spirochaetota</taxon>
        <taxon>Spirochaetia</taxon>
        <taxon>Spirochaetales</taxon>
        <taxon>Treponemataceae</taxon>
        <taxon>Treponema</taxon>
    </lineage>
</organism>
<reference evidence="2" key="1">
    <citation type="submission" date="2011-04" db="EMBL/GenBank/DDBJ databases">
        <title>The complete genome of Treponema brennaborense DSM 12168.</title>
        <authorList>
            <person name="Lucas S."/>
            <person name="Han J."/>
            <person name="Lapidus A."/>
            <person name="Bruce D."/>
            <person name="Goodwin L."/>
            <person name="Pitluck S."/>
            <person name="Peters L."/>
            <person name="Kyrpides N."/>
            <person name="Mavromatis K."/>
            <person name="Ivanova N."/>
            <person name="Mikhailova N."/>
            <person name="Pagani I."/>
            <person name="Teshima H."/>
            <person name="Detter J.C."/>
            <person name="Tapia R."/>
            <person name="Han C."/>
            <person name="Land M."/>
            <person name="Hauser L."/>
            <person name="Markowitz V."/>
            <person name="Cheng J.-F."/>
            <person name="Hugenholtz P."/>
            <person name="Woyke T."/>
            <person name="Wu D."/>
            <person name="Gronow S."/>
            <person name="Wellnitz S."/>
            <person name="Brambilla E."/>
            <person name="Klenk H.-P."/>
            <person name="Eisen J.A."/>
        </authorList>
    </citation>
    <scope>NUCLEOTIDE SEQUENCE [LARGE SCALE GENOMIC DNA]</scope>
    <source>
        <strain evidence="2">DSM 12168 / CIP 105900 / DD5/3</strain>
    </source>
</reference>
<dbReference type="KEGG" id="tbe:Trebr_1337"/>
<sequence>MQKEKIILSIRLRHPTMSSELIVNEFNIIPVINQSVGEKKILRNGKILDKNNEFTYIVFGFMNNSFTDLSDTIEYANTFMNWKDNFKTLFFQSGGTGEYYISISAKEKFAFEFLQETLKKCSENNVKKRVLTYTCSRRNRQIKRGYE</sequence>
<dbReference type="RefSeq" id="WP_013758466.1">
    <property type="nucleotide sequence ID" value="NC_015500.1"/>
</dbReference>
<keyword evidence="2" id="KW-1185">Reference proteome</keyword>
<protein>
    <submittedName>
        <fullName evidence="1">Uncharacterized protein</fullName>
    </submittedName>
</protein>
<accession>F4LML4</accession>
<dbReference type="STRING" id="906968.Trebr_1337"/>
<dbReference type="EMBL" id="CP002696">
    <property type="protein sequence ID" value="AEE16761.1"/>
    <property type="molecule type" value="Genomic_DNA"/>
</dbReference>
<proteinExistence type="predicted"/>
<dbReference type="HOGENOM" id="CLU_1767234_0_0_12"/>
<gene>
    <name evidence="1" type="ordered locus">Trebr_1337</name>
</gene>